<dbReference type="EMBL" id="JACGCI010000015">
    <property type="protein sequence ID" value="KAF6759430.1"/>
    <property type="molecule type" value="Genomic_DNA"/>
</dbReference>
<dbReference type="Gene3D" id="2.60.130.10">
    <property type="entry name" value="Aromatic compound dioxygenase"/>
    <property type="match status" value="1"/>
</dbReference>
<keyword evidence="1" id="KW-0732">Signal</keyword>
<protein>
    <submittedName>
        <fullName evidence="3">Intradiol ring-cleavage dioxygenase</fullName>
    </submittedName>
</protein>
<sequence length="317" mass="35058">MRFLSLASLLAVVGYVCAHGTPDEYRPTTTEELISRNVSSSLTQSLLQRAMEARNLATRKCAGEIAAFEAERMAKRDRLMKRQWTPTSTAATPHYTTIQNSTCVLHPETVEGPYYIRNELIRTDLRETQAGVSLVLDIGLINSRTCQPMSNAFIELWAANSVGIYGGYPNGQPTGVKTQSFLRGGYFTDSNGIVELTTIYPGFYQGRTAHIHALVHNNWKGNTNGTLISDSGSVNHFGQFFFDETWNTRVFATAPYNTNKQVRTLNAQDFILQQAGKSSFVNLQYLSGSALTSGLLGYITVVVDGNANYRIQNNNSL</sequence>
<keyword evidence="4" id="KW-1185">Reference proteome</keyword>
<proteinExistence type="predicted"/>
<reference evidence="3 4" key="1">
    <citation type="submission" date="2020-07" db="EMBL/GenBank/DDBJ databases">
        <title>Comparative genomics of pyrophilous fungi reveals a link between fire events and developmental genes.</title>
        <authorList>
            <consortium name="DOE Joint Genome Institute"/>
            <person name="Steindorff A.S."/>
            <person name="Carver A."/>
            <person name="Calhoun S."/>
            <person name="Stillman K."/>
            <person name="Liu H."/>
            <person name="Lipzen A."/>
            <person name="Pangilinan J."/>
            <person name="Labutti K."/>
            <person name="Bruns T.D."/>
            <person name="Grigoriev I.V."/>
        </authorList>
    </citation>
    <scope>NUCLEOTIDE SEQUENCE [LARGE SCALE GENOMIC DNA]</scope>
    <source>
        <strain evidence="3 4">CBS 144469</strain>
    </source>
</reference>
<organism evidence="3 4">
    <name type="scientific">Ephemerocybe angulata</name>
    <dbReference type="NCBI Taxonomy" id="980116"/>
    <lineage>
        <taxon>Eukaryota</taxon>
        <taxon>Fungi</taxon>
        <taxon>Dikarya</taxon>
        <taxon>Basidiomycota</taxon>
        <taxon>Agaricomycotina</taxon>
        <taxon>Agaricomycetes</taxon>
        <taxon>Agaricomycetidae</taxon>
        <taxon>Agaricales</taxon>
        <taxon>Agaricineae</taxon>
        <taxon>Psathyrellaceae</taxon>
        <taxon>Ephemerocybe</taxon>
    </lineage>
</organism>
<dbReference type="OrthoDB" id="121380at2759"/>
<keyword evidence="3" id="KW-0223">Dioxygenase</keyword>
<evidence type="ECO:0000259" key="2">
    <source>
        <dbReference type="Pfam" id="PF00775"/>
    </source>
</evidence>
<dbReference type="GO" id="GO:0008199">
    <property type="term" value="F:ferric iron binding"/>
    <property type="evidence" value="ECO:0007669"/>
    <property type="project" value="InterPro"/>
</dbReference>
<dbReference type="AlphaFoldDB" id="A0A8H6I5R9"/>
<gene>
    <name evidence="3" type="ORF">DFP72DRAFT_844171</name>
</gene>
<dbReference type="SUPFAM" id="SSF49482">
    <property type="entry name" value="Aromatic compound dioxygenase"/>
    <property type="match status" value="1"/>
</dbReference>
<dbReference type="CDD" id="cd03457">
    <property type="entry name" value="intradiol_dioxygenase_like"/>
    <property type="match status" value="1"/>
</dbReference>
<evidence type="ECO:0000256" key="1">
    <source>
        <dbReference type="SAM" id="SignalP"/>
    </source>
</evidence>
<dbReference type="Pfam" id="PF00775">
    <property type="entry name" value="Dioxygenase_C"/>
    <property type="match status" value="1"/>
</dbReference>
<feature type="domain" description="Intradiol ring-cleavage dioxygenases" evidence="2">
    <location>
        <begin position="111"/>
        <end position="232"/>
    </location>
</feature>
<keyword evidence="3" id="KW-0560">Oxidoreductase</keyword>
<dbReference type="InterPro" id="IPR015889">
    <property type="entry name" value="Intradiol_dOase_core"/>
</dbReference>
<dbReference type="GO" id="GO:0016702">
    <property type="term" value="F:oxidoreductase activity, acting on single donors with incorporation of molecular oxygen, incorporation of two atoms of oxygen"/>
    <property type="evidence" value="ECO:0007669"/>
    <property type="project" value="InterPro"/>
</dbReference>
<comment type="caution">
    <text evidence="3">The sequence shown here is derived from an EMBL/GenBank/DDBJ whole genome shotgun (WGS) entry which is preliminary data.</text>
</comment>
<dbReference type="InterPro" id="IPR000627">
    <property type="entry name" value="Intradiol_dOase_C"/>
</dbReference>
<dbReference type="Proteomes" id="UP000521943">
    <property type="component" value="Unassembled WGS sequence"/>
</dbReference>
<dbReference type="PANTHER" id="PTHR34315:SF1">
    <property type="entry name" value="INTRADIOL RING-CLEAVAGE DIOXYGENASES DOMAIN-CONTAINING PROTEIN-RELATED"/>
    <property type="match status" value="1"/>
</dbReference>
<accession>A0A8H6I5R9</accession>
<evidence type="ECO:0000313" key="4">
    <source>
        <dbReference type="Proteomes" id="UP000521943"/>
    </source>
</evidence>
<name>A0A8H6I5R9_9AGAR</name>
<feature type="signal peptide" evidence="1">
    <location>
        <begin position="1"/>
        <end position="18"/>
    </location>
</feature>
<evidence type="ECO:0000313" key="3">
    <source>
        <dbReference type="EMBL" id="KAF6759430.1"/>
    </source>
</evidence>
<feature type="chain" id="PRO_5034730424" evidence="1">
    <location>
        <begin position="19"/>
        <end position="317"/>
    </location>
</feature>
<dbReference type="PANTHER" id="PTHR34315">
    <property type="match status" value="1"/>
</dbReference>